<organism evidence="14">
    <name type="scientific">freshwater metagenome</name>
    <dbReference type="NCBI Taxonomy" id="449393"/>
    <lineage>
        <taxon>unclassified sequences</taxon>
        <taxon>metagenomes</taxon>
        <taxon>ecological metagenomes</taxon>
    </lineage>
</organism>
<dbReference type="GO" id="GO:0043139">
    <property type="term" value="F:5'-3' DNA helicase activity"/>
    <property type="evidence" value="ECO:0007669"/>
    <property type="project" value="UniProtKB-EC"/>
</dbReference>
<dbReference type="Gene3D" id="3.40.50.300">
    <property type="entry name" value="P-loop containing nucleotide triphosphate hydrolases"/>
    <property type="match status" value="1"/>
</dbReference>
<keyword evidence="2" id="KW-0639">Primosome</keyword>
<protein>
    <recommendedName>
        <fullName evidence="10">DNA 5'-3' helicase</fullName>
        <ecNumber evidence="10">5.6.2.3</ecNumber>
    </recommendedName>
</protein>
<dbReference type="InterPro" id="IPR003593">
    <property type="entry name" value="AAA+_ATPase"/>
</dbReference>
<dbReference type="GO" id="GO:1990077">
    <property type="term" value="C:primosome complex"/>
    <property type="evidence" value="ECO:0007669"/>
    <property type="project" value="UniProtKB-KW"/>
</dbReference>
<evidence type="ECO:0000256" key="1">
    <source>
        <dbReference type="ARBA" id="ARBA00008428"/>
    </source>
</evidence>
<evidence type="ECO:0000256" key="11">
    <source>
        <dbReference type="ARBA" id="ARBA00048954"/>
    </source>
</evidence>
<evidence type="ECO:0000256" key="12">
    <source>
        <dbReference type="SAM" id="MobiDB-lite"/>
    </source>
</evidence>
<reference evidence="14" key="1">
    <citation type="submission" date="2020-05" db="EMBL/GenBank/DDBJ databases">
        <authorList>
            <person name="Chiriac C."/>
            <person name="Salcher M."/>
            <person name="Ghai R."/>
            <person name="Kavagutti S V."/>
        </authorList>
    </citation>
    <scope>NUCLEOTIDE SEQUENCE</scope>
</reference>
<dbReference type="AlphaFoldDB" id="A0A6J7EA36"/>
<dbReference type="InterPro" id="IPR007693">
    <property type="entry name" value="DNA_helicase_DnaB-like_N"/>
</dbReference>
<keyword evidence="4" id="KW-0547">Nucleotide-binding</keyword>
<name>A0A6J7EA36_9ZZZZ</name>
<evidence type="ECO:0000256" key="5">
    <source>
        <dbReference type="ARBA" id="ARBA00022801"/>
    </source>
</evidence>
<dbReference type="InterPro" id="IPR027417">
    <property type="entry name" value="P-loop_NTPase"/>
</dbReference>
<evidence type="ECO:0000313" key="14">
    <source>
        <dbReference type="EMBL" id="CAB4878205.1"/>
    </source>
</evidence>
<dbReference type="GO" id="GO:0016787">
    <property type="term" value="F:hydrolase activity"/>
    <property type="evidence" value="ECO:0007669"/>
    <property type="project" value="UniProtKB-KW"/>
</dbReference>
<dbReference type="InterPro" id="IPR036185">
    <property type="entry name" value="DNA_heli_DnaB-like_N_sf"/>
</dbReference>
<dbReference type="GO" id="GO:0005524">
    <property type="term" value="F:ATP binding"/>
    <property type="evidence" value="ECO:0007669"/>
    <property type="project" value="UniProtKB-KW"/>
</dbReference>
<evidence type="ECO:0000256" key="7">
    <source>
        <dbReference type="ARBA" id="ARBA00022840"/>
    </source>
</evidence>
<evidence type="ECO:0000256" key="6">
    <source>
        <dbReference type="ARBA" id="ARBA00022806"/>
    </source>
</evidence>
<comment type="similarity">
    <text evidence="1">Belongs to the helicase family. DnaB subfamily.</text>
</comment>
<dbReference type="CDD" id="cd00984">
    <property type="entry name" value="DnaB_C"/>
    <property type="match status" value="1"/>
</dbReference>
<evidence type="ECO:0000259" key="13">
    <source>
        <dbReference type="PROSITE" id="PS51199"/>
    </source>
</evidence>
<keyword evidence="9" id="KW-0413">Isomerase</keyword>
<keyword evidence="5" id="KW-0378">Hydrolase</keyword>
<feature type="region of interest" description="Disordered" evidence="12">
    <location>
        <begin position="1"/>
        <end position="22"/>
    </location>
</feature>
<evidence type="ECO:0000256" key="4">
    <source>
        <dbReference type="ARBA" id="ARBA00022741"/>
    </source>
</evidence>
<evidence type="ECO:0000256" key="10">
    <source>
        <dbReference type="ARBA" id="ARBA00044969"/>
    </source>
</evidence>
<dbReference type="InterPro" id="IPR007694">
    <property type="entry name" value="DNA_helicase_DnaB-like_C"/>
</dbReference>
<dbReference type="PANTHER" id="PTHR30153:SF2">
    <property type="entry name" value="REPLICATIVE DNA HELICASE"/>
    <property type="match status" value="1"/>
</dbReference>
<comment type="catalytic activity">
    <reaction evidence="11">
        <text>ATP + H2O = ADP + phosphate + H(+)</text>
        <dbReference type="Rhea" id="RHEA:13065"/>
        <dbReference type="ChEBI" id="CHEBI:15377"/>
        <dbReference type="ChEBI" id="CHEBI:15378"/>
        <dbReference type="ChEBI" id="CHEBI:30616"/>
        <dbReference type="ChEBI" id="CHEBI:43474"/>
        <dbReference type="ChEBI" id="CHEBI:456216"/>
        <dbReference type="EC" id="5.6.2.3"/>
    </reaction>
</comment>
<keyword evidence="8" id="KW-0238">DNA-binding</keyword>
<feature type="compositionally biased region" description="Low complexity" evidence="12">
    <location>
        <begin position="1"/>
        <end position="15"/>
    </location>
</feature>
<dbReference type="FunFam" id="1.10.860.10:FF:000001">
    <property type="entry name" value="Replicative DNA helicase"/>
    <property type="match status" value="1"/>
</dbReference>
<dbReference type="EMBL" id="CAFBLU010000019">
    <property type="protein sequence ID" value="CAB4878205.1"/>
    <property type="molecule type" value="Genomic_DNA"/>
</dbReference>
<feature type="domain" description="SF4 helicase" evidence="13">
    <location>
        <begin position="192"/>
        <end position="464"/>
    </location>
</feature>
<evidence type="ECO:0000256" key="8">
    <source>
        <dbReference type="ARBA" id="ARBA00023125"/>
    </source>
</evidence>
<dbReference type="Gene3D" id="1.10.860.10">
    <property type="entry name" value="DNAb Helicase, Chain A"/>
    <property type="match status" value="1"/>
</dbReference>
<dbReference type="GO" id="GO:0005829">
    <property type="term" value="C:cytosol"/>
    <property type="evidence" value="ECO:0007669"/>
    <property type="project" value="TreeGrafter"/>
</dbReference>
<dbReference type="Pfam" id="PF00772">
    <property type="entry name" value="DnaB"/>
    <property type="match status" value="1"/>
</dbReference>
<keyword evidence="6" id="KW-0347">Helicase</keyword>
<proteinExistence type="inferred from homology"/>
<dbReference type="NCBIfam" id="TIGR00665">
    <property type="entry name" value="DnaB"/>
    <property type="match status" value="1"/>
</dbReference>
<evidence type="ECO:0000256" key="3">
    <source>
        <dbReference type="ARBA" id="ARBA00022705"/>
    </source>
</evidence>
<dbReference type="FunFam" id="3.40.50.300:FF:000351">
    <property type="entry name" value="Replicative DNA helicase"/>
    <property type="match status" value="1"/>
</dbReference>
<evidence type="ECO:0000256" key="9">
    <source>
        <dbReference type="ARBA" id="ARBA00023235"/>
    </source>
</evidence>
<dbReference type="SMART" id="SM00382">
    <property type="entry name" value="AAA"/>
    <property type="match status" value="1"/>
</dbReference>
<dbReference type="Pfam" id="PF03796">
    <property type="entry name" value="DnaB_C"/>
    <property type="match status" value="1"/>
</dbReference>
<gene>
    <name evidence="14" type="ORF">UFOPK3444_01156</name>
</gene>
<keyword evidence="7" id="KW-0067">ATP-binding</keyword>
<dbReference type="EC" id="5.6.2.3" evidence="10"/>
<dbReference type="GO" id="GO:0006269">
    <property type="term" value="P:DNA replication, synthesis of primer"/>
    <property type="evidence" value="ECO:0007669"/>
    <property type="project" value="UniProtKB-KW"/>
</dbReference>
<dbReference type="PROSITE" id="PS51199">
    <property type="entry name" value="SF4_HELICASE"/>
    <property type="match status" value="1"/>
</dbReference>
<dbReference type="SUPFAM" id="SSF48024">
    <property type="entry name" value="N-terminal domain of DnaB helicase"/>
    <property type="match status" value="1"/>
</dbReference>
<dbReference type="GO" id="GO:0003677">
    <property type="term" value="F:DNA binding"/>
    <property type="evidence" value="ECO:0007669"/>
    <property type="project" value="UniProtKB-KW"/>
</dbReference>
<dbReference type="InterPro" id="IPR016136">
    <property type="entry name" value="DNA_helicase_N/primase_C"/>
</dbReference>
<keyword evidence="3" id="KW-0235">DNA replication</keyword>
<evidence type="ECO:0000256" key="2">
    <source>
        <dbReference type="ARBA" id="ARBA00022515"/>
    </source>
</evidence>
<dbReference type="PANTHER" id="PTHR30153">
    <property type="entry name" value="REPLICATIVE DNA HELICASE DNAB"/>
    <property type="match status" value="1"/>
</dbReference>
<dbReference type="SUPFAM" id="SSF52540">
    <property type="entry name" value="P-loop containing nucleoside triphosphate hydrolases"/>
    <property type="match status" value="1"/>
</dbReference>
<sequence>MTAESQSLAAELASLDRSGTPPHDIEAEQSVLSAILLSEKALYGVVIAGQLRPEDFYRPQHAAIYDAMLALYNSGEPIDSLLLKEQLRRDSKLEEAGGEVMIDSLAAAAPAAANVRNYAKIVREQALLRRLLRSTFEIQEAVNSRDGEARDLVERAEMSILEVARDDAQKDFLQVGEMLGREIDRMEALSRGERPNGGTPSGFVDLDAVTGGFQPGNLIIIAARPSMGKSALVTNMAENAAVGEGKPVALFSLEMSEAELAQRFVASQSGTRGDQLRKGQVKAERWPRILHACERLTAAPLFVDDTSDIGIMEIRAKARRLHQKLRNQDGTGGLGLIIVDYLQLMRADHRYDSRVEQVGQMSRGLKILARELEVPVIALSQLSRAVETRTDKRPILSDLRESGQIEQDADMVMFIYRDDYYDKESERGGIAELIISKHRNGQLATVDLAFQPAYPRFTSVSRETDRVD</sequence>
<dbReference type="InterPro" id="IPR007692">
    <property type="entry name" value="DNA_helicase_DnaB"/>
</dbReference>
<accession>A0A6J7EA36</accession>